<dbReference type="PANTHER" id="PTHR43217:SF1">
    <property type="entry name" value="SUCCINATE SEMIALDEHYDE DEHYDROGENASE [NAD(P)+] SAD"/>
    <property type="match status" value="1"/>
</dbReference>
<dbReference type="InterPro" id="IPR016161">
    <property type="entry name" value="Ald_DH/histidinol_DH"/>
</dbReference>
<dbReference type="SUPFAM" id="SSF53720">
    <property type="entry name" value="ALDH-like"/>
    <property type="match status" value="1"/>
</dbReference>
<evidence type="ECO:0000313" key="6">
    <source>
        <dbReference type="Proteomes" id="UP001499915"/>
    </source>
</evidence>
<keyword evidence="2" id="KW-0521">NADP</keyword>
<comment type="caution">
    <text evidence="5">The sequence shown here is derived from an EMBL/GenBank/DDBJ whole genome shotgun (WGS) entry which is preliminary data.</text>
</comment>
<evidence type="ECO:0000256" key="3">
    <source>
        <dbReference type="ARBA" id="ARBA00023002"/>
    </source>
</evidence>
<keyword evidence="3" id="KW-0560">Oxidoreductase</keyword>
<dbReference type="Pfam" id="PF00171">
    <property type="entry name" value="Aldedh"/>
    <property type="match status" value="1"/>
</dbReference>
<dbReference type="Proteomes" id="UP001499915">
    <property type="component" value="Unassembled WGS sequence"/>
</dbReference>
<accession>A0ABN1I1T6</accession>
<dbReference type="Gene3D" id="3.40.309.10">
    <property type="entry name" value="Aldehyde Dehydrogenase, Chain A, domain 2"/>
    <property type="match status" value="1"/>
</dbReference>
<reference evidence="5 6" key="1">
    <citation type="journal article" date="2019" name="Int. J. Syst. Evol. Microbiol.">
        <title>The Global Catalogue of Microorganisms (GCM) 10K type strain sequencing project: providing services to taxonomists for standard genome sequencing and annotation.</title>
        <authorList>
            <consortium name="The Broad Institute Genomics Platform"/>
            <consortium name="The Broad Institute Genome Sequencing Center for Infectious Disease"/>
            <person name="Wu L."/>
            <person name="Ma J."/>
        </authorList>
    </citation>
    <scope>NUCLEOTIDE SEQUENCE [LARGE SCALE GENOMIC DNA]</scope>
    <source>
        <strain evidence="5 6">JCM 15134</strain>
    </source>
</reference>
<dbReference type="InterPro" id="IPR016163">
    <property type="entry name" value="Ald_DH_C"/>
</dbReference>
<evidence type="ECO:0000256" key="1">
    <source>
        <dbReference type="ARBA" id="ARBA00009986"/>
    </source>
</evidence>
<evidence type="ECO:0000259" key="4">
    <source>
        <dbReference type="Pfam" id="PF00171"/>
    </source>
</evidence>
<keyword evidence="6" id="KW-1185">Reference proteome</keyword>
<dbReference type="InterPro" id="IPR016162">
    <property type="entry name" value="Ald_DH_N"/>
</dbReference>
<comment type="similarity">
    <text evidence="1">Belongs to the aldehyde dehydrogenase family.</text>
</comment>
<feature type="domain" description="Aldehyde dehydrogenase" evidence="4">
    <location>
        <begin position="3"/>
        <end position="449"/>
    </location>
</feature>
<dbReference type="InterPro" id="IPR047110">
    <property type="entry name" value="GABD/Sad-like"/>
</dbReference>
<dbReference type="PANTHER" id="PTHR43217">
    <property type="entry name" value="SUCCINATE SEMIALDEHYDE DEHYDROGENASE [NAD(P)+] SAD"/>
    <property type="match status" value="1"/>
</dbReference>
<name>A0ABN1I1T6_9GAMM</name>
<dbReference type="InterPro" id="IPR015590">
    <property type="entry name" value="Aldehyde_DH_dom"/>
</dbReference>
<dbReference type="RefSeq" id="WP_343800380.1">
    <property type="nucleotide sequence ID" value="NZ_BAAAET010000001.1"/>
</dbReference>
<evidence type="ECO:0000313" key="5">
    <source>
        <dbReference type="EMBL" id="GAA0679904.1"/>
    </source>
</evidence>
<sequence length="457" mass="49080">MMLKVINPTNGQLLHEYPALDPAGMEARIDTATQAFAHWRKQSIAQRAEVLNRVATLMREQETDLARLMTQEMGKPVKEARGEIQKAAWCAEHYAAHAADYLAPLTLLSDASSSYVQHLPLGPVLGILPWNAPFWLAFRFCAPALMAGNTCLLKHDPHVPACAEAIADLFVQAEAPAGILQNLPLATTAVEGAIRHPQVRAVSFTGSSAAGSRVASLAAAELKPAVLELGGSDPAIVLKDADLEQAADAIVLSRIINAGQSCIAAKRIIVEATVHDRFVELLKVRLEKLRLGDPADPATDIGPIAREDLRAELSRQVEETLAAGARCLLGGQVPEGDGFFYPVTLLTEVTNEMAACREETFGPVAVVLKADSAAQALQIANDTEYGLAASIWTERNRGEAMTKEIEAGQVVVNGLVKTDPRLPSGGIKRSGYGRELGPHGILEFVNVQQIWIGPKRE</sequence>
<dbReference type="EMBL" id="BAAAET010000001">
    <property type="protein sequence ID" value="GAA0679904.1"/>
    <property type="molecule type" value="Genomic_DNA"/>
</dbReference>
<evidence type="ECO:0000256" key="2">
    <source>
        <dbReference type="ARBA" id="ARBA00022857"/>
    </source>
</evidence>
<dbReference type="InterPro" id="IPR044148">
    <property type="entry name" value="ALDH_GabD1-like"/>
</dbReference>
<gene>
    <name evidence="5" type="ORF">GCM10009104_00130</name>
</gene>
<dbReference type="Gene3D" id="3.40.605.10">
    <property type="entry name" value="Aldehyde Dehydrogenase, Chain A, domain 1"/>
    <property type="match status" value="1"/>
</dbReference>
<dbReference type="CDD" id="cd07100">
    <property type="entry name" value="ALDH_SSADH1_GabD1"/>
    <property type="match status" value="1"/>
</dbReference>
<protein>
    <submittedName>
        <fullName evidence="5">NAD-dependent succinate-semialdehyde dehydrogenase</fullName>
    </submittedName>
</protein>
<organism evidence="5 6">
    <name type="scientific">Marinobacterium maritimum</name>
    <dbReference type="NCBI Taxonomy" id="500162"/>
    <lineage>
        <taxon>Bacteria</taxon>
        <taxon>Pseudomonadati</taxon>
        <taxon>Pseudomonadota</taxon>
        <taxon>Gammaproteobacteria</taxon>
        <taxon>Oceanospirillales</taxon>
        <taxon>Oceanospirillaceae</taxon>
        <taxon>Marinobacterium</taxon>
    </lineage>
</organism>
<proteinExistence type="inferred from homology"/>